<keyword evidence="1" id="KW-0812">Transmembrane</keyword>
<evidence type="ECO:0000313" key="3">
    <source>
        <dbReference type="Proteomes" id="UP000622405"/>
    </source>
</evidence>
<reference evidence="2 3" key="1">
    <citation type="journal article" date="2020" name="mSystems">
        <title>Defining Genomic and Predicted Metabolic Features of the Acetobacterium Genus.</title>
        <authorList>
            <person name="Ross D.E."/>
            <person name="Marshall C.W."/>
            <person name="Gulliver D."/>
            <person name="May H.D."/>
            <person name="Norman R.S."/>
        </authorList>
    </citation>
    <scope>NUCLEOTIDE SEQUENCE [LARGE SCALE GENOMIC DNA]</scope>
    <source>
        <strain evidence="2 3">DSM 4132</strain>
    </source>
</reference>
<keyword evidence="1" id="KW-1133">Transmembrane helix</keyword>
<feature type="transmembrane region" description="Helical" evidence="1">
    <location>
        <begin position="37"/>
        <end position="59"/>
    </location>
</feature>
<keyword evidence="1" id="KW-0472">Membrane</keyword>
<feature type="transmembrane region" description="Helical" evidence="1">
    <location>
        <begin position="12"/>
        <end position="31"/>
    </location>
</feature>
<protein>
    <recommendedName>
        <fullName evidence="4">DUF3021 domain-containing protein</fullName>
    </recommendedName>
</protein>
<keyword evidence="3" id="KW-1185">Reference proteome</keyword>
<proteinExistence type="predicted"/>
<organism evidence="2 3">
    <name type="scientific">Acetobacterium malicum</name>
    <dbReference type="NCBI Taxonomy" id="52692"/>
    <lineage>
        <taxon>Bacteria</taxon>
        <taxon>Bacillati</taxon>
        <taxon>Bacillota</taxon>
        <taxon>Clostridia</taxon>
        <taxon>Eubacteriales</taxon>
        <taxon>Eubacteriaceae</taxon>
        <taxon>Acetobacterium</taxon>
    </lineage>
</organism>
<evidence type="ECO:0000256" key="1">
    <source>
        <dbReference type="SAM" id="Phobius"/>
    </source>
</evidence>
<feature type="transmembrane region" description="Helical" evidence="1">
    <location>
        <begin position="97"/>
        <end position="119"/>
    </location>
</feature>
<sequence>MTKNLKSSFFQVFTLSLIWITVLITVFLNDLTIPITYLWNVIGIAAIFGLMFGVLYSVLWNYLTLKPIMNILISSVLNLFGGLMAVLLFSAPMFYLIAPWIPGMLVLTIFLHTLAFYIYARVDAQKKAGELNELMKNKNEEQQRP</sequence>
<accession>A0ABR6YZ10</accession>
<evidence type="ECO:0000313" key="2">
    <source>
        <dbReference type="EMBL" id="MBC3900482.1"/>
    </source>
</evidence>
<dbReference type="Proteomes" id="UP000622405">
    <property type="component" value="Unassembled WGS sequence"/>
</dbReference>
<gene>
    <name evidence="2" type="ORF">GH811_12730</name>
</gene>
<dbReference type="RefSeq" id="WP_186894703.1">
    <property type="nucleotide sequence ID" value="NZ_WJBE01000012.1"/>
</dbReference>
<comment type="caution">
    <text evidence="2">The sequence shown here is derived from an EMBL/GenBank/DDBJ whole genome shotgun (WGS) entry which is preliminary data.</text>
</comment>
<dbReference type="EMBL" id="WJBE01000012">
    <property type="protein sequence ID" value="MBC3900482.1"/>
    <property type="molecule type" value="Genomic_DNA"/>
</dbReference>
<evidence type="ECO:0008006" key="4">
    <source>
        <dbReference type="Google" id="ProtNLM"/>
    </source>
</evidence>
<feature type="transmembrane region" description="Helical" evidence="1">
    <location>
        <begin position="71"/>
        <end position="91"/>
    </location>
</feature>
<name>A0ABR6YZ10_9FIRM</name>